<accession>A0A9X1LYM9</accession>
<keyword evidence="2" id="KW-1133">Transmembrane helix</keyword>
<evidence type="ECO:0000256" key="1">
    <source>
        <dbReference type="SAM" id="MobiDB-lite"/>
    </source>
</evidence>
<dbReference type="EMBL" id="JAGTTN010000009">
    <property type="protein sequence ID" value="MCC2034028.1"/>
    <property type="molecule type" value="Genomic_DNA"/>
</dbReference>
<evidence type="ECO:0000313" key="3">
    <source>
        <dbReference type="EMBL" id="MCC2034028.1"/>
    </source>
</evidence>
<reference evidence="3" key="1">
    <citation type="submission" date="2021-04" db="EMBL/GenBank/DDBJ databases">
        <title>Microbacterium tenobrionis sp. nov. and Microbacterium allomyrinae sp. nov., isolated from larvae of Tenobrio molitor and Allomyrina dichotoma, respectively.</title>
        <authorList>
            <person name="Lee S.D."/>
        </authorList>
    </citation>
    <scope>NUCLEOTIDE SEQUENCE</scope>
    <source>
        <strain evidence="3">BWT-G7</strain>
    </source>
</reference>
<feature type="transmembrane region" description="Helical" evidence="2">
    <location>
        <begin position="15"/>
        <end position="35"/>
    </location>
</feature>
<evidence type="ECO:0008006" key="5">
    <source>
        <dbReference type="Google" id="ProtNLM"/>
    </source>
</evidence>
<keyword evidence="4" id="KW-1185">Reference proteome</keyword>
<dbReference type="Proteomes" id="UP001139354">
    <property type="component" value="Unassembled WGS sequence"/>
</dbReference>
<proteinExistence type="predicted"/>
<organism evidence="3 4">
    <name type="scientific">Microbacterium allomyrinae</name>
    <dbReference type="NCBI Taxonomy" id="2830666"/>
    <lineage>
        <taxon>Bacteria</taxon>
        <taxon>Bacillati</taxon>
        <taxon>Actinomycetota</taxon>
        <taxon>Actinomycetes</taxon>
        <taxon>Micrococcales</taxon>
        <taxon>Microbacteriaceae</taxon>
        <taxon>Microbacterium</taxon>
    </lineage>
</organism>
<keyword evidence="2" id="KW-0812">Transmembrane</keyword>
<dbReference type="AlphaFoldDB" id="A0A9X1LYM9"/>
<comment type="caution">
    <text evidence="3">The sequence shown here is derived from an EMBL/GenBank/DDBJ whole genome shotgun (WGS) entry which is preliminary data.</text>
</comment>
<evidence type="ECO:0000256" key="2">
    <source>
        <dbReference type="SAM" id="Phobius"/>
    </source>
</evidence>
<feature type="region of interest" description="Disordered" evidence="1">
    <location>
        <begin position="242"/>
        <end position="318"/>
    </location>
</feature>
<feature type="transmembrane region" description="Helical" evidence="2">
    <location>
        <begin position="215"/>
        <end position="236"/>
    </location>
</feature>
<dbReference type="RefSeq" id="WP_229386030.1">
    <property type="nucleotide sequence ID" value="NZ_JAGTTN010000009.1"/>
</dbReference>
<keyword evidence="2" id="KW-0472">Membrane</keyword>
<feature type="compositionally biased region" description="Acidic residues" evidence="1">
    <location>
        <begin position="251"/>
        <end position="263"/>
    </location>
</feature>
<name>A0A9X1LYM9_9MICO</name>
<protein>
    <recommendedName>
        <fullName evidence="5">Capsular polysaccharide biosynthesis protein</fullName>
    </recommendedName>
</protein>
<gene>
    <name evidence="3" type="ORF">KEC57_17710</name>
</gene>
<sequence length="318" mass="33283">MDQPVYLTRLLRQKVLLIIGLIVSIAAGLLAGFTIQNGEVIPRADRVYTASSTVLLSSPQPDYFQVEIPSVTQALPQTAEGEQSQELIVTESVPIDLAANAVILAYLASSDAIEQVVADEMGGLSDDEGITAVSRTTQPTGDETFPGRLTLPLLSVGATALSPARAEALAAAATDAFAAMVVEQQDAAGVAEDIRLTTDVLNEPVADEGEGSNPAIPVVVVAVGVFLLFIGAALIIESIRDRRRGRRGDESAEADAADDDRPEPEDHATVDSEFEELVGASSADTSPATRRRHARAHRPGDADADQDVPVGAGDPTRG</sequence>
<evidence type="ECO:0000313" key="4">
    <source>
        <dbReference type="Proteomes" id="UP001139354"/>
    </source>
</evidence>